<keyword evidence="3" id="KW-1185">Reference proteome</keyword>
<evidence type="ECO:0000313" key="2">
    <source>
        <dbReference type="EMBL" id="PWE86599.1"/>
    </source>
</evidence>
<organism evidence="2 3">
    <name type="scientific">Eubacterium ramulus</name>
    <dbReference type="NCBI Taxonomy" id="39490"/>
    <lineage>
        <taxon>Bacteria</taxon>
        <taxon>Bacillati</taxon>
        <taxon>Bacillota</taxon>
        <taxon>Clostridia</taxon>
        <taxon>Eubacteriales</taxon>
        <taxon>Eubacteriaceae</taxon>
        <taxon>Eubacterium</taxon>
    </lineage>
</organism>
<protein>
    <submittedName>
        <fullName evidence="2">Uncharacterized protein</fullName>
    </submittedName>
</protein>
<reference evidence="2 3" key="1">
    <citation type="submission" date="2014-09" db="EMBL/GenBank/DDBJ databases">
        <title>Butyrate-producing bacteria isolated from human gut.</title>
        <authorList>
            <person name="Zhang Q."/>
            <person name="Zhao L."/>
        </authorList>
    </citation>
    <scope>NUCLEOTIDE SEQUENCE [LARGE SCALE GENOMIC DNA]</scope>
    <source>
        <strain evidence="2 3">21</strain>
    </source>
</reference>
<proteinExistence type="predicted"/>
<sequence>MFWKKKKQQDGKKTTHESYDVKYENLAVPEVHTEPEVEDEEGEEEQDSITYESVAIPEIHIRKNKELC</sequence>
<evidence type="ECO:0000313" key="3">
    <source>
        <dbReference type="Proteomes" id="UP000245288"/>
    </source>
</evidence>
<feature type="region of interest" description="Disordered" evidence="1">
    <location>
        <begin position="30"/>
        <end position="49"/>
    </location>
</feature>
<feature type="compositionally biased region" description="Acidic residues" evidence="1">
    <location>
        <begin position="36"/>
        <end position="47"/>
    </location>
</feature>
<dbReference type="EMBL" id="JRFU01000098">
    <property type="protein sequence ID" value="PWE86599.1"/>
    <property type="molecule type" value="Genomic_DNA"/>
</dbReference>
<dbReference type="AlphaFoldDB" id="A0A2V1JR65"/>
<dbReference type="Proteomes" id="UP000245288">
    <property type="component" value="Unassembled WGS sequence"/>
</dbReference>
<accession>A0A2V1JR65</accession>
<evidence type="ECO:0000256" key="1">
    <source>
        <dbReference type="SAM" id="MobiDB-lite"/>
    </source>
</evidence>
<name>A0A2V1JR65_EUBRA</name>
<gene>
    <name evidence="2" type="ORF">LG34_08945</name>
</gene>
<comment type="caution">
    <text evidence="2">The sequence shown here is derived from an EMBL/GenBank/DDBJ whole genome shotgun (WGS) entry which is preliminary data.</text>
</comment>
<dbReference type="RefSeq" id="WP_109215717.1">
    <property type="nucleotide sequence ID" value="NZ_JRFU01000098.1"/>
</dbReference>